<dbReference type="EMBL" id="CAFAAV010000054">
    <property type="protein sequence ID" value="CAB4813971.1"/>
    <property type="molecule type" value="Genomic_DNA"/>
</dbReference>
<proteinExistence type="predicted"/>
<organism evidence="2">
    <name type="scientific">freshwater metagenome</name>
    <dbReference type="NCBI Taxonomy" id="449393"/>
    <lineage>
        <taxon>unclassified sequences</taxon>
        <taxon>metagenomes</taxon>
        <taxon>ecological metagenomes</taxon>
    </lineage>
</organism>
<dbReference type="AlphaFoldDB" id="A0A6J7C3D0"/>
<gene>
    <name evidence="1" type="ORF">UFOPK3099_00930</name>
    <name evidence="2" type="ORF">UFOPK3267_01432</name>
</gene>
<reference evidence="2" key="1">
    <citation type="submission" date="2020-05" db="EMBL/GenBank/DDBJ databases">
        <authorList>
            <person name="Chiriac C."/>
            <person name="Salcher M."/>
            <person name="Ghai R."/>
            <person name="Kavagutti S V."/>
        </authorList>
    </citation>
    <scope>NUCLEOTIDE SEQUENCE</scope>
</reference>
<evidence type="ECO:0000313" key="2">
    <source>
        <dbReference type="EMBL" id="CAB4851188.1"/>
    </source>
</evidence>
<accession>A0A6J7C3D0</accession>
<sequence>MSMVASPGRVSISRAGLNGTYAGPVGATPGMERSLLGSPLNKPVTAPVVALALSAVQIAAGVAVGLSCSISAATPATCGEAIDVPLPYAAPVSDPKYADKMFEPGAKMSLQDP</sequence>
<protein>
    <submittedName>
        <fullName evidence="2">Unannotated protein</fullName>
    </submittedName>
</protein>
<dbReference type="EMBL" id="CAFBIY010000074">
    <property type="protein sequence ID" value="CAB4851188.1"/>
    <property type="molecule type" value="Genomic_DNA"/>
</dbReference>
<evidence type="ECO:0000313" key="1">
    <source>
        <dbReference type="EMBL" id="CAB4813971.1"/>
    </source>
</evidence>
<name>A0A6J7C3D0_9ZZZZ</name>